<comment type="caution">
    <text evidence="2">The sequence shown here is derived from an EMBL/GenBank/DDBJ whole genome shotgun (WGS) entry which is preliminary data.</text>
</comment>
<dbReference type="Proteomes" id="UP000556869">
    <property type="component" value="Unassembled WGS sequence"/>
</dbReference>
<gene>
    <name evidence="2" type="ORF">GGR96_002644</name>
</gene>
<sequence>MNKELSVQTENGNGAAQAAPSESIFYQALS</sequence>
<reference evidence="2 3" key="1">
    <citation type="submission" date="2020-03" db="EMBL/GenBank/DDBJ databases">
        <title>Genomic Encyclopedia of Type Strains, Phase IV (KMG-IV): sequencing the most valuable type-strain genomes for metagenomic binning, comparative biology and taxonomic classification.</title>
        <authorList>
            <person name="Goeker M."/>
        </authorList>
    </citation>
    <scope>NUCLEOTIDE SEQUENCE [LARGE SCALE GENOMIC DNA]</scope>
    <source>
        <strain evidence="2 3">DSM 18888</strain>
    </source>
</reference>
<keyword evidence="3" id="KW-1185">Reference proteome</keyword>
<organism evidence="2 3">
    <name type="scientific">Thalassospira tepidiphila</name>
    <dbReference type="NCBI Taxonomy" id="393657"/>
    <lineage>
        <taxon>Bacteria</taxon>
        <taxon>Pseudomonadati</taxon>
        <taxon>Pseudomonadota</taxon>
        <taxon>Alphaproteobacteria</taxon>
        <taxon>Rhodospirillales</taxon>
        <taxon>Thalassospiraceae</taxon>
        <taxon>Thalassospira</taxon>
    </lineage>
</organism>
<proteinExistence type="predicted"/>
<dbReference type="EMBL" id="JAATJD010000002">
    <property type="protein sequence ID" value="NJB75552.1"/>
    <property type="molecule type" value="Genomic_DNA"/>
</dbReference>
<evidence type="ECO:0000256" key="1">
    <source>
        <dbReference type="SAM" id="MobiDB-lite"/>
    </source>
</evidence>
<feature type="region of interest" description="Disordered" evidence="1">
    <location>
        <begin position="1"/>
        <end position="30"/>
    </location>
</feature>
<evidence type="ECO:0000313" key="2">
    <source>
        <dbReference type="EMBL" id="NJB75552.1"/>
    </source>
</evidence>
<evidence type="ECO:0000313" key="3">
    <source>
        <dbReference type="Proteomes" id="UP000556869"/>
    </source>
</evidence>
<accession>A0ABX0X270</accession>
<protein>
    <submittedName>
        <fullName evidence="2">Uncharacterized protein</fullName>
    </submittedName>
</protein>
<feature type="compositionally biased region" description="Polar residues" evidence="1">
    <location>
        <begin position="1"/>
        <end position="14"/>
    </location>
</feature>
<name>A0ABX0X270_9PROT</name>